<comment type="similarity">
    <text evidence="2">Belongs to the Ca(2+):cation antiporter (CaCA) (TC 2.A.19) family.</text>
</comment>
<dbReference type="GO" id="GO:0000329">
    <property type="term" value="C:fungal-type vacuole membrane"/>
    <property type="evidence" value="ECO:0007669"/>
    <property type="project" value="TreeGrafter"/>
</dbReference>
<proteinExistence type="inferred from homology"/>
<keyword evidence="5 9" id="KW-1133">Transmembrane helix</keyword>
<evidence type="ECO:0000256" key="7">
    <source>
        <dbReference type="ARBA" id="ARBA00023136"/>
    </source>
</evidence>
<keyword evidence="3" id="KW-0813">Transport</keyword>
<dbReference type="InterPro" id="IPR044880">
    <property type="entry name" value="NCX_ion-bd_dom_sf"/>
</dbReference>
<feature type="transmembrane region" description="Helical" evidence="9">
    <location>
        <begin position="116"/>
        <end position="139"/>
    </location>
</feature>
<protein>
    <recommendedName>
        <fullName evidence="10">Sodium/calcium exchanger membrane region domain-containing protein</fullName>
    </recommendedName>
</protein>
<dbReference type="FunFam" id="1.20.1420.30:FF:000027">
    <property type="entry name" value="Vacuolar calcium ion transporter"/>
    <property type="match status" value="1"/>
</dbReference>
<keyword evidence="4 9" id="KW-0812">Transmembrane</keyword>
<dbReference type="PANTHER" id="PTHR31503">
    <property type="entry name" value="VACUOLAR CALCIUM ION TRANSPORTER"/>
    <property type="match status" value="1"/>
</dbReference>
<feature type="transmembrane region" description="Helical" evidence="9">
    <location>
        <begin position="425"/>
        <end position="445"/>
    </location>
</feature>
<feature type="transmembrane region" description="Helical" evidence="9">
    <location>
        <begin position="85"/>
        <end position="104"/>
    </location>
</feature>
<accession>A0A6A6NXK8</accession>
<dbReference type="PANTHER" id="PTHR31503:SF14">
    <property type="entry name" value="VACUOLAR CALCIUM ION TRANSPORTER"/>
    <property type="match status" value="1"/>
</dbReference>
<dbReference type="Pfam" id="PF01699">
    <property type="entry name" value="Na_Ca_ex"/>
    <property type="match status" value="2"/>
</dbReference>
<feature type="domain" description="Sodium/calcium exchanger membrane region" evidence="10">
    <location>
        <begin position="85"/>
        <end position="265"/>
    </location>
</feature>
<evidence type="ECO:0000256" key="5">
    <source>
        <dbReference type="ARBA" id="ARBA00022989"/>
    </source>
</evidence>
<dbReference type="InterPro" id="IPR004837">
    <property type="entry name" value="NaCa_Exmemb"/>
</dbReference>
<evidence type="ECO:0000256" key="3">
    <source>
        <dbReference type="ARBA" id="ARBA00022448"/>
    </source>
</evidence>
<dbReference type="EMBL" id="MU001684">
    <property type="protein sequence ID" value="KAF2456288.1"/>
    <property type="molecule type" value="Genomic_DNA"/>
</dbReference>
<evidence type="ECO:0000313" key="11">
    <source>
        <dbReference type="EMBL" id="KAF2456288.1"/>
    </source>
</evidence>
<dbReference type="GO" id="GO:0012505">
    <property type="term" value="C:endomembrane system"/>
    <property type="evidence" value="ECO:0007669"/>
    <property type="project" value="UniProtKB-SubCell"/>
</dbReference>
<feature type="transmembrane region" description="Helical" evidence="9">
    <location>
        <begin position="159"/>
        <end position="180"/>
    </location>
</feature>
<keyword evidence="6" id="KW-0406">Ion transport</keyword>
<feature type="transmembrane region" description="Helical" evidence="9">
    <location>
        <begin position="59"/>
        <end position="79"/>
    </location>
</feature>
<name>A0A6A6NXK8_9PEZI</name>
<dbReference type="Proteomes" id="UP000799766">
    <property type="component" value="Unassembled WGS sequence"/>
</dbReference>
<evidence type="ECO:0000256" key="2">
    <source>
        <dbReference type="ARBA" id="ARBA00008170"/>
    </source>
</evidence>
<comment type="subcellular location">
    <subcellularLocation>
        <location evidence="1">Endomembrane system</location>
        <topology evidence="1">Multi-pass membrane protein</topology>
    </subcellularLocation>
</comment>
<feature type="transmembrane region" description="Helical" evidence="9">
    <location>
        <begin position="246"/>
        <end position="264"/>
    </location>
</feature>
<dbReference type="FunFam" id="1.20.1420.30:FF:000026">
    <property type="entry name" value="Vacuolar calcium ion transporter"/>
    <property type="match status" value="1"/>
</dbReference>
<keyword evidence="7 9" id="KW-0472">Membrane</keyword>
<organism evidence="11 12">
    <name type="scientific">Lineolata rhizophorae</name>
    <dbReference type="NCBI Taxonomy" id="578093"/>
    <lineage>
        <taxon>Eukaryota</taxon>
        <taxon>Fungi</taxon>
        <taxon>Dikarya</taxon>
        <taxon>Ascomycota</taxon>
        <taxon>Pezizomycotina</taxon>
        <taxon>Dothideomycetes</taxon>
        <taxon>Dothideomycetes incertae sedis</taxon>
        <taxon>Lineolatales</taxon>
        <taxon>Lineolataceae</taxon>
        <taxon>Lineolata</taxon>
    </lineage>
</organism>
<feature type="transmembrane region" description="Helical" evidence="9">
    <location>
        <begin position="397"/>
        <end position="418"/>
    </location>
</feature>
<evidence type="ECO:0000256" key="9">
    <source>
        <dbReference type="SAM" id="Phobius"/>
    </source>
</evidence>
<gene>
    <name evidence="11" type="ORF">BDY21DRAFT_59627</name>
</gene>
<evidence type="ECO:0000256" key="6">
    <source>
        <dbReference type="ARBA" id="ARBA00023065"/>
    </source>
</evidence>
<dbReference type="GO" id="GO:0015369">
    <property type="term" value="F:calcium:proton antiporter activity"/>
    <property type="evidence" value="ECO:0007669"/>
    <property type="project" value="TreeGrafter"/>
</dbReference>
<evidence type="ECO:0000313" key="12">
    <source>
        <dbReference type="Proteomes" id="UP000799766"/>
    </source>
</evidence>
<dbReference type="InterPro" id="IPR004713">
    <property type="entry name" value="CaH_exchang"/>
</dbReference>
<evidence type="ECO:0000259" key="10">
    <source>
        <dbReference type="Pfam" id="PF01699"/>
    </source>
</evidence>
<feature type="transmembrane region" description="Helical" evidence="9">
    <location>
        <begin position="192"/>
        <end position="214"/>
    </location>
</feature>
<dbReference type="GO" id="GO:0006874">
    <property type="term" value="P:intracellular calcium ion homeostasis"/>
    <property type="evidence" value="ECO:0007669"/>
    <property type="project" value="TreeGrafter"/>
</dbReference>
<evidence type="ECO:0000256" key="4">
    <source>
        <dbReference type="ARBA" id="ARBA00022692"/>
    </source>
</evidence>
<feature type="region of interest" description="Disordered" evidence="8">
    <location>
        <begin position="1"/>
        <end position="22"/>
    </location>
</feature>
<dbReference type="Gene3D" id="1.20.1420.30">
    <property type="entry name" value="NCX, central ion-binding region"/>
    <property type="match status" value="2"/>
</dbReference>
<feature type="compositionally biased region" description="Polar residues" evidence="8">
    <location>
        <begin position="1"/>
        <end position="19"/>
    </location>
</feature>
<reference evidence="11" key="1">
    <citation type="journal article" date="2020" name="Stud. Mycol.">
        <title>101 Dothideomycetes genomes: a test case for predicting lifestyles and emergence of pathogens.</title>
        <authorList>
            <person name="Haridas S."/>
            <person name="Albert R."/>
            <person name="Binder M."/>
            <person name="Bloem J."/>
            <person name="Labutti K."/>
            <person name="Salamov A."/>
            <person name="Andreopoulos B."/>
            <person name="Baker S."/>
            <person name="Barry K."/>
            <person name="Bills G."/>
            <person name="Bluhm B."/>
            <person name="Cannon C."/>
            <person name="Castanera R."/>
            <person name="Culley D."/>
            <person name="Daum C."/>
            <person name="Ezra D."/>
            <person name="Gonzalez J."/>
            <person name="Henrissat B."/>
            <person name="Kuo A."/>
            <person name="Liang C."/>
            <person name="Lipzen A."/>
            <person name="Lutzoni F."/>
            <person name="Magnuson J."/>
            <person name="Mondo S."/>
            <person name="Nolan M."/>
            <person name="Ohm R."/>
            <person name="Pangilinan J."/>
            <person name="Park H.-J."/>
            <person name="Ramirez L."/>
            <person name="Alfaro M."/>
            <person name="Sun H."/>
            <person name="Tritt A."/>
            <person name="Yoshinaga Y."/>
            <person name="Zwiers L.-H."/>
            <person name="Turgeon B."/>
            <person name="Goodwin S."/>
            <person name="Spatafora J."/>
            <person name="Crous P."/>
            <person name="Grigoriev I."/>
        </authorList>
    </citation>
    <scope>NUCLEOTIDE SEQUENCE</scope>
    <source>
        <strain evidence="11">ATCC 16933</strain>
    </source>
</reference>
<keyword evidence="12" id="KW-1185">Reference proteome</keyword>
<feature type="domain" description="Sodium/calcium exchanger membrane region" evidence="10">
    <location>
        <begin position="303"/>
        <end position="443"/>
    </location>
</feature>
<dbReference type="AlphaFoldDB" id="A0A6A6NXK8"/>
<sequence>MSQNHGEAANGHSSQSPSESHPLLPSFVPQRIHPDGESGRSGFHPVHFFKVLWLSSSRASMAVNLLWPFVPVAIVLRYAAPHLPLLVFAMSYIAMVPTANLLGFAGQEFARKMPKVFGILVETAFGSIIEIVLFLVLIVRHQGGDGAAEHGNLIPVIQAAILGSILTNLLLCLGLCFLVGGIRRQVQTFHAAVSEVGTGLLLVAGFGLLIPSAFYSSLKGSAIPQSDGHGHRSFTQEKLRHDTIKISQATSILLMIAFVIYIWFNARSQHSIFDDVLERDEHRDLDRHEDLAKPKFTFTECVIAIVVALILVTLFAIYLVERIEDVVESGVPDQFLGLILLPLVEKAAEHLTAIDEAWDAQMNFALYHCLGPSIQTALFNAPLVVIVGWALGKPMDLNFEIFMIGLLVLSILVVGNFLRDKQSNYLEGSLLVIVYLIMAVATWFYPDPDVATTNSVGFGSGVVLVQHLK</sequence>
<evidence type="ECO:0000256" key="1">
    <source>
        <dbReference type="ARBA" id="ARBA00004127"/>
    </source>
</evidence>
<evidence type="ECO:0000256" key="8">
    <source>
        <dbReference type="SAM" id="MobiDB-lite"/>
    </source>
</evidence>
<feature type="transmembrane region" description="Helical" evidence="9">
    <location>
        <begin position="301"/>
        <end position="320"/>
    </location>
</feature>
<dbReference type="OrthoDB" id="1699231at2759"/>